<dbReference type="AlphaFoldDB" id="A0AAD7AS23"/>
<dbReference type="EMBL" id="JARIHO010000002">
    <property type="protein sequence ID" value="KAJ7366912.1"/>
    <property type="molecule type" value="Genomic_DNA"/>
</dbReference>
<evidence type="ECO:0000313" key="1">
    <source>
        <dbReference type="EMBL" id="KAJ7366912.1"/>
    </source>
</evidence>
<name>A0AAD7AS23_9AGAR</name>
<sequence>MPTLPFELEREVFEIATHGDRRNAVLKLNLSLVAQRVQYWVELVYYESVTLMDQASADKFLKLVNSKSPGFFATAVKALCFAFFVSATEASRILSFCTNIQMLACWVDQKTSPDLAPLLSALPLNQLSIELDHFSNIPLSPPTWLSHLTHISLILWHTPSHYDPHNPGLWRLGQLPRLTHVALSNARRADTTIVCSRCASLQVLLVVHTDETEADEIFEFDPRIVLGPQEDEPEDFGLDWEDVVFRRPNNMWAYAEDVIRRRRMTLTGSTASP</sequence>
<reference evidence="1" key="1">
    <citation type="submission" date="2023-03" db="EMBL/GenBank/DDBJ databases">
        <title>Massive genome expansion in bonnet fungi (Mycena s.s.) driven by repeated elements and novel gene families across ecological guilds.</title>
        <authorList>
            <consortium name="Lawrence Berkeley National Laboratory"/>
            <person name="Harder C.B."/>
            <person name="Miyauchi S."/>
            <person name="Viragh M."/>
            <person name="Kuo A."/>
            <person name="Thoen E."/>
            <person name="Andreopoulos B."/>
            <person name="Lu D."/>
            <person name="Skrede I."/>
            <person name="Drula E."/>
            <person name="Henrissat B."/>
            <person name="Morin E."/>
            <person name="Kohler A."/>
            <person name="Barry K."/>
            <person name="LaButti K."/>
            <person name="Morin E."/>
            <person name="Salamov A."/>
            <person name="Lipzen A."/>
            <person name="Mereny Z."/>
            <person name="Hegedus B."/>
            <person name="Baldrian P."/>
            <person name="Stursova M."/>
            <person name="Weitz H."/>
            <person name="Taylor A."/>
            <person name="Grigoriev I.V."/>
            <person name="Nagy L.G."/>
            <person name="Martin F."/>
            <person name="Kauserud H."/>
        </authorList>
    </citation>
    <scope>NUCLEOTIDE SEQUENCE</scope>
    <source>
        <strain evidence="1">CBHHK002</strain>
    </source>
</reference>
<gene>
    <name evidence="1" type="ORF">DFH08DRAFT_179879</name>
</gene>
<dbReference type="Proteomes" id="UP001218218">
    <property type="component" value="Unassembled WGS sequence"/>
</dbReference>
<organism evidence="1 2">
    <name type="scientific">Mycena albidolilacea</name>
    <dbReference type="NCBI Taxonomy" id="1033008"/>
    <lineage>
        <taxon>Eukaryota</taxon>
        <taxon>Fungi</taxon>
        <taxon>Dikarya</taxon>
        <taxon>Basidiomycota</taxon>
        <taxon>Agaricomycotina</taxon>
        <taxon>Agaricomycetes</taxon>
        <taxon>Agaricomycetidae</taxon>
        <taxon>Agaricales</taxon>
        <taxon>Marasmiineae</taxon>
        <taxon>Mycenaceae</taxon>
        <taxon>Mycena</taxon>
    </lineage>
</organism>
<proteinExistence type="predicted"/>
<evidence type="ECO:0000313" key="2">
    <source>
        <dbReference type="Proteomes" id="UP001218218"/>
    </source>
</evidence>
<accession>A0AAD7AS23</accession>
<comment type="caution">
    <text evidence="1">The sequence shown here is derived from an EMBL/GenBank/DDBJ whole genome shotgun (WGS) entry which is preliminary data.</text>
</comment>
<protein>
    <submittedName>
        <fullName evidence="1">Uncharacterized protein</fullName>
    </submittedName>
</protein>
<keyword evidence="2" id="KW-1185">Reference proteome</keyword>